<name>A0A8J6Y0L0_9BACT</name>
<evidence type="ECO:0000256" key="5">
    <source>
        <dbReference type="PIRSR" id="PIRSR615500-1"/>
    </source>
</evidence>
<feature type="region of interest" description="Disordered" evidence="8">
    <location>
        <begin position="250"/>
        <end position="275"/>
    </location>
</feature>
<proteinExistence type="inferred from homology"/>
<keyword evidence="3 6" id="KW-0378">Hydrolase</keyword>
<evidence type="ECO:0000256" key="4">
    <source>
        <dbReference type="ARBA" id="ARBA00022825"/>
    </source>
</evidence>
<evidence type="ECO:0000313" key="12">
    <source>
        <dbReference type="Proteomes" id="UP000648239"/>
    </source>
</evidence>
<feature type="signal peptide" evidence="9">
    <location>
        <begin position="1"/>
        <end position="21"/>
    </location>
</feature>
<accession>A0A8J6Y0L0</accession>
<dbReference type="PANTHER" id="PTHR43806:SF11">
    <property type="entry name" value="CEREVISIN-RELATED"/>
    <property type="match status" value="1"/>
</dbReference>
<dbReference type="GO" id="GO:0004252">
    <property type="term" value="F:serine-type endopeptidase activity"/>
    <property type="evidence" value="ECO:0007669"/>
    <property type="project" value="UniProtKB-UniRule"/>
</dbReference>
<dbReference type="InterPro" id="IPR036852">
    <property type="entry name" value="Peptidase_S8/S53_dom_sf"/>
</dbReference>
<sequence>MRNLRLPLFFACLVLPALVFAGGGAFPDGLRPPLGDVLERSGPDELIPVSIVLREQAGGEQLRLVGAGLDRAARRQAVIGRLKAIAAGTQGPLVQALRGDSRVQNIRPLWIGNLVGVEATPELIRRIAARPEVAWVNHNPKVDVALLRPDNLAPDMERPEGGTPAEIECGTDLMGAPRVWNELGITGRGAVIAVVDSGVCYTHPDIINQIWVNPGEDLDGDGAVFDLDDANGVDDDANGYVDDFIGWDFDQNDNDPDDENSHGSHVAGTVAGDGTSGTEAGVAPDAAIMVVRVGLQFSDEVSVWAGMQYAAENGADSISMSLGWPHNQNPDRATWRQNSENTIEAGTAMVVAAGNEGQGSEPDNIRTPSDVPRIITVAATDCSDNIASFSSRGPVTWQDVPQYGDWPYPPGLVKPDVAGPGVSTRSHAFCSGYSSKSGTSMATPHVAGAVALMMEANPGLAHDEIKQVLMDTSIDLGAVGKDNHYGQGRVDAFAAVDAVFGLSFAGVELVEAGPDYGNGDGGIDTGEIVTVAVNLESQWDDTTAVNVRGSLSTSTPGVTLVHDYATWPDVPPLGSVQTAAPHFSVRIDEGCNYPIDFILDLAYNDRVSSARFSLRVGTAFPVVLLVDDFESDQGWTTGGTATTGHFVRDDPNEVEDDFNGFSQPEDDVTPDPGVAAWVTGNANGPNGSDDVDDGNAWVQSPVVDGTNLDSLNLAYSRYYYAFPGTIPPSNFMRAQWSIDGVAWANLEELSGSDAEWTAVNVPLPPSAYAPGLQIRFWVEEASAGLNDAVIELLVDEVNLAGTRIQCDLFTPPVVNRPNGVGDTLFVDHDGVNVRLDWTVPVADGAHDPATLYRIHRSTDPSTGFTADGMSIEPWHVETGEASLPGIVYFLVTAENGGGPE</sequence>
<dbReference type="PANTHER" id="PTHR43806">
    <property type="entry name" value="PEPTIDASE S8"/>
    <property type="match status" value="1"/>
</dbReference>
<dbReference type="PROSITE" id="PS51892">
    <property type="entry name" value="SUBTILASE"/>
    <property type="match status" value="1"/>
</dbReference>
<evidence type="ECO:0000256" key="1">
    <source>
        <dbReference type="ARBA" id="ARBA00011073"/>
    </source>
</evidence>
<dbReference type="AlphaFoldDB" id="A0A8J6Y0L0"/>
<evidence type="ECO:0000256" key="6">
    <source>
        <dbReference type="PROSITE-ProRule" id="PRU01240"/>
    </source>
</evidence>
<comment type="similarity">
    <text evidence="1 6 7">Belongs to the peptidase S8 family.</text>
</comment>
<keyword evidence="4 6" id="KW-0720">Serine protease</keyword>
<dbReference type="InterPro" id="IPR000209">
    <property type="entry name" value="Peptidase_S8/S53_dom"/>
</dbReference>
<dbReference type="PROSITE" id="PS00138">
    <property type="entry name" value="SUBTILASE_SER"/>
    <property type="match status" value="1"/>
</dbReference>
<dbReference type="PRINTS" id="PR00723">
    <property type="entry name" value="SUBTILISIN"/>
</dbReference>
<organism evidence="11 12">
    <name type="scientific">Candidatus Polarisedimenticola svalbardensis</name>
    <dbReference type="NCBI Taxonomy" id="2886004"/>
    <lineage>
        <taxon>Bacteria</taxon>
        <taxon>Pseudomonadati</taxon>
        <taxon>Acidobacteriota</taxon>
        <taxon>Candidatus Polarisedimenticolia</taxon>
        <taxon>Candidatus Polarisedimenticolales</taxon>
        <taxon>Candidatus Polarisedimenticolaceae</taxon>
        <taxon>Candidatus Polarisedimenticola</taxon>
    </lineage>
</organism>
<evidence type="ECO:0000256" key="7">
    <source>
        <dbReference type="RuleBase" id="RU003355"/>
    </source>
</evidence>
<keyword evidence="9" id="KW-0732">Signal</keyword>
<evidence type="ECO:0000259" key="10">
    <source>
        <dbReference type="Pfam" id="PF00082"/>
    </source>
</evidence>
<dbReference type="InterPro" id="IPR050131">
    <property type="entry name" value="Peptidase_S8_subtilisin-like"/>
</dbReference>
<dbReference type="EMBL" id="JACXWD010000011">
    <property type="protein sequence ID" value="MBD3867539.1"/>
    <property type="molecule type" value="Genomic_DNA"/>
</dbReference>
<dbReference type="SUPFAM" id="SSF52743">
    <property type="entry name" value="Subtilisin-like"/>
    <property type="match status" value="1"/>
</dbReference>
<dbReference type="InterPro" id="IPR022398">
    <property type="entry name" value="Peptidase_S8_His-AS"/>
</dbReference>
<gene>
    <name evidence="11" type="ORF">IFK94_05390</name>
</gene>
<dbReference type="PROSITE" id="PS00137">
    <property type="entry name" value="SUBTILASE_HIS"/>
    <property type="match status" value="1"/>
</dbReference>
<dbReference type="Gene3D" id="2.60.120.260">
    <property type="entry name" value="Galactose-binding domain-like"/>
    <property type="match status" value="1"/>
</dbReference>
<dbReference type="GO" id="GO:0006508">
    <property type="term" value="P:proteolysis"/>
    <property type="evidence" value="ECO:0007669"/>
    <property type="project" value="UniProtKB-KW"/>
</dbReference>
<evidence type="ECO:0000256" key="9">
    <source>
        <dbReference type="SAM" id="SignalP"/>
    </source>
</evidence>
<feature type="domain" description="Peptidase S8/S53" evidence="10">
    <location>
        <begin position="187"/>
        <end position="488"/>
    </location>
</feature>
<evidence type="ECO:0000256" key="8">
    <source>
        <dbReference type="SAM" id="MobiDB-lite"/>
    </source>
</evidence>
<dbReference type="Gene3D" id="3.40.50.200">
    <property type="entry name" value="Peptidase S8/S53 domain"/>
    <property type="match status" value="1"/>
</dbReference>
<feature type="chain" id="PRO_5035328461" evidence="9">
    <location>
        <begin position="22"/>
        <end position="900"/>
    </location>
</feature>
<feature type="active site" description="Charge relay system" evidence="5 6">
    <location>
        <position position="196"/>
    </location>
</feature>
<feature type="active site" description="Charge relay system" evidence="5 6">
    <location>
        <position position="262"/>
    </location>
</feature>
<reference evidence="11 12" key="1">
    <citation type="submission" date="2020-08" db="EMBL/GenBank/DDBJ databases">
        <title>Acidobacteriota in marine sediments use diverse sulfur dissimilation pathways.</title>
        <authorList>
            <person name="Wasmund K."/>
        </authorList>
    </citation>
    <scope>NUCLEOTIDE SEQUENCE [LARGE SCALE GENOMIC DNA]</scope>
    <source>
        <strain evidence="11">MAG AM4</strain>
    </source>
</reference>
<feature type="active site" description="Charge relay system" evidence="5 6">
    <location>
        <position position="440"/>
    </location>
</feature>
<keyword evidence="2 6" id="KW-0645">Protease</keyword>
<dbReference type="Pfam" id="PF00082">
    <property type="entry name" value="Peptidase_S8"/>
    <property type="match status" value="1"/>
</dbReference>
<evidence type="ECO:0000313" key="11">
    <source>
        <dbReference type="EMBL" id="MBD3867539.1"/>
    </source>
</evidence>
<dbReference type="Proteomes" id="UP000648239">
    <property type="component" value="Unassembled WGS sequence"/>
</dbReference>
<protein>
    <submittedName>
        <fullName evidence="11">S8 family serine peptidase</fullName>
    </submittedName>
</protein>
<evidence type="ECO:0000256" key="3">
    <source>
        <dbReference type="ARBA" id="ARBA00022801"/>
    </source>
</evidence>
<comment type="caution">
    <text evidence="11">The sequence shown here is derived from an EMBL/GenBank/DDBJ whole genome shotgun (WGS) entry which is preliminary data.</text>
</comment>
<dbReference type="PROSITE" id="PS00136">
    <property type="entry name" value="SUBTILASE_ASP"/>
    <property type="match status" value="1"/>
</dbReference>
<dbReference type="InterPro" id="IPR023827">
    <property type="entry name" value="Peptidase_S8_Asp-AS"/>
</dbReference>
<dbReference type="InterPro" id="IPR015500">
    <property type="entry name" value="Peptidase_S8_subtilisin-rel"/>
</dbReference>
<dbReference type="InterPro" id="IPR023828">
    <property type="entry name" value="Peptidase_S8_Ser-AS"/>
</dbReference>
<evidence type="ECO:0000256" key="2">
    <source>
        <dbReference type="ARBA" id="ARBA00022670"/>
    </source>
</evidence>